<reference evidence="2" key="1">
    <citation type="submission" date="2022-10" db="EMBL/GenBank/DDBJ databases">
        <title>Comparative genomics and taxonomic characterization of three novel marine species of genus Reichenbachiella exhibiting antioxidant and polysaccharide degradation activities.</title>
        <authorList>
            <person name="Muhammad N."/>
            <person name="Lee Y.-J."/>
            <person name="Ko J."/>
            <person name="Kim S.-G."/>
        </authorList>
    </citation>
    <scope>NUCLEOTIDE SEQUENCE</scope>
    <source>
        <strain evidence="2">Wsw4-B4</strain>
    </source>
</reference>
<evidence type="ECO:0000256" key="1">
    <source>
        <dbReference type="SAM" id="SignalP"/>
    </source>
</evidence>
<proteinExistence type="predicted"/>
<evidence type="ECO:0000313" key="3">
    <source>
        <dbReference type="Proteomes" id="UP001062165"/>
    </source>
</evidence>
<dbReference type="Proteomes" id="UP001062165">
    <property type="component" value="Chromosome"/>
</dbReference>
<keyword evidence="1" id="KW-0732">Signal</keyword>
<organism evidence="2 3">
    <name type="scientific">Reichenbachiella carrageenanivorans</name>
    <dbReference type="NCBI Taxonomy" id="2979869"/>
    <lineage>
        <taxon>Bacteria</taxon>
        <taxon>Pseudomonadati</taxon>
        <taxon>Bacteroidota</taxon>
        <taxon>Cytophagia</taxon>
        <taxon>Cytophagales</taxon>
        <taxon>Reichenbachiellaceae</taxon>
        <taxon>Reichenbachiella</taxon>
    </lineage>
</organism>
<feature type="signal peptide" evidence="1">
    <location>
        <begin position="1"/>
        <end position="26"/>
    </location>
</feature>
<keyword evidence="3" id="KW-1185">Reference proteome</keyword>
<accession>A0ABY6D262</accession>
<feature type="chain" id="PRO_5046643711" description="MetA-pathway of phenol degradation" evidence="1">
    <location>
        <begin position="27"/>
        <end position="230"/>
    </location>
</feature>
<dbReference type="SUPFAM" id="SSF56935">
    <property type="entry name" value="Porins"/>
    <property type="match status" value="1"/>
</dbReference>
<evidence type="ECO:0008006" key="4">
    <source>
        <dbReference type="Google" id="ProtNLM"/>
    </source>
</evidence>
<evidence type="ECO:0000313" key="2">
    <source>
        <dbReference type="EMBL" id="UXX80242.1"/>
    </source>
</evidence>
<dbReference type="EMBL" id="CP106735">
    <property type="protein sequence ID" value="UXX80242.1"/>
    <property type="molecule type" value="Genomic_DNA"/>
</dbReference>
<sequence>MINLNSICKTFIVLLFAVFLFHNTQAQESIATARPTLSVGPWVLPEHSFQWEQGAQYVDIKGEEWAYDAFFRASISKSAEIRVFVPTLEHKVAAFGVKWMMIQPEGKKPGVGFSVNMSSFGDNFVISGYRVAVNKKLMDNLVGFVNAGKAAGGYFGDFTLAYGLGDRFTVVGEYWHHEDWQQAQTGLTYLINSETQIDINGGLLFNAANDYTFGVGFARRFKYNGPRNDG</sequence>
<dbReference type="RefSeq" id="WP_263051972.1">
    <property type="nucleotide sequence ID" value="NZ_CP106735.1"/>
</dbReference>
<name>A0ABY6D262_9BACT</name>
<protein>
    <recommendedName>
        <fullName evidence="4">MetA-pathway of phenol degradation</fullName>
    </recommendedName>
</protein>
<gene>
    <name evidence="2" type="ORF">N7E81_03900</name>
</gene>